<protein>
    <submittedName>
        <fullName evidence="2">Dehydrogenase</fullName>
    </submittedName>
</protein>
<dbReference type="EMBL" id="JPVZ01000004">
    <property type="protein sequence ID" value="OAZ09655.1"/>
    <property type="molecule type" value="Genomic_DNA"/>
</dbReference>
<dbReference type="Gene3D" id="3.30.365.10">
    <property type="entry name" value="Aldehyde oxidase/xanthine dehydrogenase, molybdopterin binding domain"/>
    <property type="match status" value="4"/>
</dbReference>
<dbReference type="InterPro" id="IPR000674">
    <property type="entry name" value="Ald_Oxase/Xan_DH_a/b"/>
</dbReference>
<dbReference type="PROSITE" id="PS51318">
    <property type="entry name" value="TAT"/>
    <property type="match status" value="1"/>
</dbReference>
<dbReference type="InterPro" id="IPR037165">
    <property type="entry name" value="AldOxase/xan_DH_Mopterin-bd_sf"/>
</dbReference>
<name>A0A853KYX4_9PROT</name>
<dbReference type="PANTHER" id="PTHR47495">
    <property type="entry name" value="ALDEHYDE DEHYDROGENASE"/>
    <property type="match status" value="1"/>
</dbReference>
<dbReference type="Gene3D" id="3.90.1170.50">
    <property type="entry name" value="Aldehyde oxidase/xanthine dehydrogenase, a/b hammerhead"/>
    <property type="match status" value="1"/>
</dbReference>
<accession>A0A853KYX4</accession>
<dbReference type="Pfam" id="PF20256">
    <property type="entry name" value="MoCoBD_2"/>
    <property type="match status" value="2"/>
</dbReference>
<dbReference type="InterPro" id="IPR012368">
    <property type="entry name" value="OxRdtase_Mopterin-bd_su_IorB"/>
</dbReference>
<gene>
    <name evidence="2" type="ORF">TH4_10705</name>
</gene>
<feature type="domain" description="Aldehyde oxidase/xanthine dehydrogenase a/b hammerhead" evidence="1">
    <location>
        <begin position="206"/>
        <end position="286"/>
    </location>
</feature>
<dbReference type="GO" id="GO:0016491">
    <property type="term" value="F:oxidoreductase activity"/>
    <property type="evidence" value="ECO:0007669"/>
    <property type="project" value="InterPro"/>
</dbReference>
<evidence type="ECO:0000313" key="2">
    <source>
        <dbReference type="EMBL" id="OAZ09655.1"/>
    </source>
</evidence>
<dbReference type="PIRSF" id="PIRSF036389">
    <property type="entry name" value="IOR_B"/>
    <property type="match status" value="1"/>
</dbReference>
<organism evidence="2 3">
    <name type="scientific">Thalassospira tepidiphila MCCC 1A03514</name>
    <dbReference type="NCBI Taxonomy" id="1177930"/>
    <lineage>
        <taxon>Bacteria</taxon>
        <taxon>Pseudomonadati</taxon>
        <taxon>Pseudomonadota</taxon>
        <taxon>Alphaproteobacteria</taxon>
        <taxon>Rhodospirillales</taxon>
        <taxon>Thalassospiraceae</taxon>
        <taxon>Thalassospira</taxon>
    </lineage>
</organism>
<reference evidence="2 3" key="1">
    <citation type="submission" date="2014-07" db="EMBL/GenBank/DDBJ databases">
        <title>Draft genome sequence of Thalassospira tepidiphila 1-1B.</title>
        <authorList>
            <person name="Lai Q."/>
            <person name="Shao Z."/>
        </authorList>
    </citation>
    <scope>NUCLEOTIDE SEQUENCE [LARGE SCALE GENOMIC DNA]</scope>
    <source>
        <strain evidence="2 3">MCCC 1A03514</strain>
    </source>
</reference>
<dbReference type="InterPro" id="IPR019546">
    <property type="entry name" value="TAT_signal_bac_arc"/>
</dbReference>
<dbReference type="InterPro" id="IPR008274">
    <property type="entry name" value="AldOxase/xan_DH_MoCoBD1"/>
</dbReference>
<dbReference type="InterPro" id="IPR052516">
    <property type="entry name" value="N-heterocyclic_Hydroxylase"/>
</dbReference>
<dbReference type="PANTHER" id="PTHR47495:SF2">
    <property type="entry name" value="ALDEHYDE DEHYDROGENASE"/>
    <property type="match status" value="1"/>
</dbReference>
<dbReference type="SUPFAM" id="SSF56003">
    <property type="entry name" value="Molybdenum cofactor-binding domain"/>
    <property type="match status" value="2"/>
</dbReference>
<sequence>MNISVSRRGFLKGSAAGATALFVGVNAKGVLAAGSSAAANTDLNPFVKIDADGVVTVIIKHFEMGQGTTTGLTTLVAEEIDANWDSVKTDFAPADDVRYKNLFFGAQGTGGSTSIANSFMQYREAGAAARDLLVRAAAQSWGVDASTISVENGVISSGGNSGHFGEFVAIAATLDAVEKPTIKTPDQFKLIGNEKLHRKDNHGKTTGTAIFAMDVNLPGMIYAAIMHSPKFGGTVVSFDDSAAKDVGGFIAAQVLPNKAGVVAFGKNTWSAFQARDALSVEWDFSVAETRSTDALIAAHQALLDEKPEFEIGHEITTENVAPLIEGASKTIEADFTFPYLAHASMESLNCTIEPTDFGVRVHDGCQFPTITRPTVAAILGLKPEQVEIKTLYAGGSFGRRANPTADYNAEAAMAFAVSGKKVPVKLVWSREDDMKGGYYRAMSAHRAKIGLDADGKIVGWDHRLAIKSIMKGTSFEGMMVRDGVDATSVEGVSESLYAIPNQAIGLTDFHNPVPVLWWRSVGHTHTAYAMETLMDMVAAESGQDPIELRLSMLDAAQPNQARMIEAIKHVREISGWKEGDKRGFACHFSFNTCVAVVADVSVDDTSVHINKLFMAVECGVAVNPDVIRAQMEGGAGYGLTAILRNQITLTDGEVDQYNFPDYELLRNPEMPEVEVAIVPSNGAPTGVGEPGLPPTGPAVANAIFAQTGTRILDLPMTKAGFDFV</sequence>
<dbReference type="InterPro" id="IPR006311">
    <property type="entry name" value="TAT_signal"/>
</dbReference>
<comment type="caution">
    <text evidence="2">The sequence shown here is derived from an EMBL/GenBank/DDBJ whole genome shotgun (WGS) entry which is preliminary data.</text>
</comment>
<dbReference type="SMART" id="SM01008">
    <property type="entry name" value="Ald_Xan_dh_C"/>
    <property type="match status" value="1"/>
</dbReference>
<evidence type="ECO:0000259" key="1">
    <source>
        <dbReference type="SMART" id="SM01008"/>
    </source>
</evidence>
<dbReference type="Pfam" id="PF02738">
    <property type="entry name" value="MoCoBD_1"/>
    <property type="match status" value="1"/>
</dbReference>
<dbReference type="AlphaFoldDB" id="A0A853KYX4"/>
<dbReference type="RefSeq" id="WP_064781063.1">
    <property type="nucleotide sequence ID" value="NZ_JPVZ01000004.1"/>
</dbReference>
<dbReference type="Proteomes" id="UP000094009">
    <property type="component" value="Unassembled WGS sequence"/>
</dbReference>
<dbReference type="NCBIfam" id="TIGR01409">
    <property type="entry name" value="TAT_signal_seq"/>
    <property type="match status" value="1"/>
</dbReference>
<dbReference type="InterPro" id="IPR046867">
    <property type="entry name" value="AldOxase/xan_DH_MoCoBD2"/>
</dbReference>
<evidence type="ECO:0000313" key="3">
    <source>
        <dbReference type="Proteomes" id="UP000094009"/>
    </source>
</evidence>
<proteinExistence type="predicted"/>